<evidence type="ECO:0000259" key="1">
    <source>
        <dbReference type="Pfam" id="PF00078"/>
    </source>
</evidence>
<feature type="domain" description="Reverse transcriptase" evidence="1">
    <location>
        <begin position="43"/>
        <end position="145"/>
    </location>
</feature>
<gene>
    <name evidence="2" type="ORF">PECUL_23A030159</name>
</gene>
<evidence type="ECO:0000313" key="2">
    <source>
        <dbReference type="EMBL" id="CAH2274302.1"/>
    </source>
</evidence>
<organism evidence="2 3">
    <name type="scientific">Pelobates cultripes</name>
    <name type="common">Western spadefoot toad</name>
    <dbReference type="NCBI Taxonomy" id="61616"/>
    <lineage>
        <taxon>Eukaryota</taxon>
        <taxon>Metazoa</taxon>
        <taxon>Chordata</taxon>
        <taxon>Craniata</taxon>
        <taxon>Vertebrata</taxon>
        <taxon>Euteleostomi</taxon>
        <taxon>Amphibia</taxon>
        <taxon>Batrachia</taxon>
        <taxon>Anura</taxon>
        <taxon>Pelobatoidea</taxon>
        <taxon>Pelobatidae</taxon>
        <taxon>Pelobates</taxon>
    </lineage>
</organism>
<name>A0AAD1RPB0_PELCU</name>
<keyword evidence="3" id="KW-1185">Reference proteome</keyword>
<dbReference type="PANTHER" id="PTHR47027:SF20">
    <property type="entry name" value="REVERSE TRANSCRIPTASE-LIKE PROTEIN WITH RNA-DIRECTED DNA POLYMERASE DOMAIN"/>
    <property type="match status" value="1"/>
</dbReference>
<accession>A0AAD1RPB0</accession>
<sequence>MGAQHYTLNFMISLSAAGNKANHRICHSIMITLYKDKEEKSYCSNYPRITLFSVAGKILGRVLLDRVVFTIAEKLFPESQSSFRARRSITNLVFVLRQIQEKCREQNKALYITFIVLTKAFDTVSRKGMWQILECLGCLPKFRNMITQLHKDRYD</sequence>
<dbReference type="PANTHER" id="PTHR47027">
    <property type="entry name" value="REVERSE TRANSCRIPTASE DOMAIN-CONTAINING PROTEIN"/>
    <property type="match status" value="1"/>
</dbReference>
<protein>
    <recommendedName>
        <fullName evidence="1">Reverse transcriptase domain-containing protein</fullName>
    </recommendedName>
</protein>
<dbReference type="AlphaFoldDB" id="A0AAD1RPB0"/>
<reference evidence="2" key="1">
    <citation type="submission" date="2022-03" db="EMBL/GenBank/DDBJ databases">
        <authorList>
            <person name="Alioto T."/>
            <person name="Alioto T."/>
            <person name="Gomez Garrido J."/>
        </authorList>
    </citation>
    <scope>NUCLEOTIDE SEQUENCE</scope>
</reference>
<evidence type="ECO:0000313" key="3">
    <source>
        <dbReference type="Proteomes" id="UP001295444"/>
    </source>
</evidence>
<proteinExistence type="predicted"/>
<dbReference type="Pfam" id="PF00078">
    <property type="entry name" value="RVT_1"/>
    <property type="match status" value="1"/>
</dbReference>
<dbReference type="InterPro" id="IPR000477">
    <property type="entry name" value="RT_dom"/>
</dbReference>
<dbReference type="Proteomes" id="UP001295444">
    <property type="component" value="Chromosome 03"/>
</dbReference>
<dbReference type="EMBL" id="OW240914">
    <property type="protein sequence ID" value="CAH2274302.1"/>
    <property type="molecule type" value="Genomic_DNA"/>
</dbReference>